<dbReference type="AlphaFoldDB" id="A0AAP0EED2"/>
<sequence>MITAPPATTSLAASNKGAGSQLHPSHKCAQRMSKVFKWGMIPEGYCWKSIPDYHKDQYWHEWKAQLERRRQELTQATLNQSVDEMALYYDMVGDCPKGRFYGLGSLGSRKRRYDALGASMSQESMVSRLKFDNIADQLRQVVAFKQSQFGMTMDGVGPSQPPPPPREQ</sequence>
<organism evidence="2 3">
    <name type="scientific">Stephania japonica</name>
    <dbReference type="NCBI Taxonomy" id="461633"/>
    <lineage>
        <taxon>Eukaryota</taxon>
        <taxon>Viridiplantae</taxon>
        <taxon>Streptophyta</taxon>
        <taxon>Embryophyta</taxon>
        <taxon>Tracheophyta</taxon>
        <taxon>Spermatophyta</taxon>
        <taxon>Magnoliopsida</taxon>
        <taxon>Ranunculales</taxon>
        <taxon>Menispermaceae</taxon>
        <taxon>Menispermoideae</taxon>
        <taxon>Cissampelideae</taxon>
        <taxon>Stephania</taxon>
    </lineage>
</organism>
<keyword evidence="3" id="KW-1185">Reference proteome</keyword>
<accession>A0AAP0EED2</accession>
<evidence type="ECO:0000313" key="3">
    <source>
        <dbReference type="Proteomes" id="UP001417504"/>
    </source>
</evidence>
<dbReference type="Proteomes" id="UP001417504">
    <property type="component" value="Unassembled WGS sequence"/>
</dbReference>
<evidence type="ECO:0000256" key="1">
    <source>
        <dbReference type="SAM" id="MobiDB-lite"/>
    </source>
</evidence>
<evidence type="ECO:0000313" key="2">
    <source>
        <dbReference type="EMBL" id="KAK9090620.1"/>
    </source>
</evidence>
<reference evidence="2 3" key="1">
    <citation type="submission" date="2024-01" db="EMBL/GenBank/DDBJ databases">
        <title>Genome assemblies of Stephania.</title>
        <authorList>
            <person name="Yang L."/>
        </authorList>
    </citation>
    <scope>NUCLEOTIDE SEQUENCE [LARGE SCALE GENOMIC DNA]</scope>
    <source>
        <strain evidence="2">QJT</strain>
        <tissue evidence="2">Leaf</tissue>
    </source>
</reference>
<dbReference type="EMBL" id="JBBNAE010000010">
    <property type="protein sequence ID" value="KAK9090620.1"/>
    <property type="molecule type" value="Genomic_DNA"/>
</dbReference>
<proteinExistence type="predicted"/>
<feature type="compositionally biased region" description="Low complexity" evidence="1">
    <location>
        <begin position="1"/>
        <end position="14"/>
    </location>
</feature>
<gene>
    <name evidence="2" type="ORF">Sjap_023797</name>
</gene>
<name>A0AAP0EED2_9MAGN</name>
<feature type="region of interest" description="Disordered" evidence="1">
    <location>
        <begin position="1"/>
        <end position="25"/>
    </location>
</feature>
<protein>
    <submittedName>
        <fullName evidence="2">Uncharacterized protein</fullName>
    </submittedName>
</protein>
<comment type="caution">
    <text evidence="2">The sequence shown here is derived from an EMBL/GenBank/DDBJ whole genome shotgun (WGS) entry which is preliminary data.</text>
</comment>